<dbReference type="Gene3D" id="1.10.10.10">
    <property type="entry name" value="Winged helix-like DNA-binding domain superfamily/Winged helix DNA-binding domain"/>
    <property type="match status" value="1"/>
</dbReference>
<dbReference type="OrthoDB" id="2410195at2759"/>
<evidence type="ECO:0000313" key="3">
    <source>
        <dbReference type="Proteomes" id="UP000177798"/>
    </source>
</evidence>
<dbReference type="PANTHER" id="PTHR43712:SF1">
    <property type="entry name" value="HYPOTHETICAL O-METHYLTRANSFERASE (EUROFUNG)-RELATED"/>
    <property type="match status" value="1"/>
</dbReference>
<proteinExistence type="predicted"/>
<name>A0A1D9PYH2_SCLS1</name>
<dbReference type="GO" id="GO:0046983">
    <property type="term" value="F:protein dimerization activity"/>
    <property type="evidence" value="ECO:0007669"/>
    <property type="project" value="InterPro"/>
</dbReference>
<dbReference type="EMBL" id="CP017816">
    <property type="protein sequence ID" value="APA07731.1"/>
    <property type="molecule type" value="Genomic_DNA"/>
</dbReference>
<dbReference type="InterPro" id="IPR036388">
    <property type="entry name" value="WH-like_DNA-bd_sf"/>
</dbReference>
<dbReference type="Proteomes" id="UP000177798">
    <property type="component" value="Chromosome 3"/>
</dbReference>
<organism evidence="2 3">
    <name type="scientific">Sclerotinia sclerotiorum (strain ATCC 18683 / 1980 / Ss-1)</name>
    <name type="common">White mold</name>
    <name type="synonym">Whetzelinia sclerotiorum</name>
    <dbReference type="NCBI Taxonomy" id="665079"/>
    <lineage>
        <taxon>Eukaryota</taxon>
        <taxon>Fungi</taxon>
        <taxon>Dikarya</taxon>
        <taxon>Ascomycota</taxon>
        <taxon>Pezizomycotina</taxon>
        <taxon>Leotiomycetes</taxon>
        <taxon>Helotiales</taxon>
        <taxon>Sclerotiniaceae</taxon>
        <taxon>Sclerotinia</taxon>
    </lineage>
</organism>
<dbReference type="SUPFAM" id="SSF46785">
    <property type="entry name" value="Winged helix' DNA-binding domain"/>
    <property type="match status" value="1"/>
</dbReference>
<feature type="domain" description="O-methyltransferase dimerisation" evidence="1">
    <location>
        <begin position="56"/>
        <end position="113"/>
    </location>
</feature>
<sequence>MPPATTIMEDLFHQLSDIASSADDVTKRDLIMRLRRIADSLEDVDDTINRLMHLLAVIRVGVDLKIYDLLVAHKTPMSVGAIAKDSGASSQLLGRLPRFLSSHGIIKESSKDEFTFTNITQNLVATGSQAGICHNFATVCPRYQELPAFLRKTKYQDM</sequence>
<gene>
    <name evidence="2" type="ORF">sscle_03g025010</name>
</gene>
<dbReference type="AlphaFoldDB" id="A0A1D9PYH2"/>
<accession>A0A1D9PYH2</accession>
<dbReference type="VEuPathDB" id="FungiDB:sscle_03g025010"/>
<evidence type="ECO:0000259" key="1">
    <source>
        <dbReference type="Pfam" id="PF08100"/>
    </source>
</evidence>
<dbReference type="PANTHER" id="PTHR43712">
    <property type="entry name" value="PUTATIVE (AFU_ORTHOLOGUE AFUA_4G14580)-RELATED"/>
    <property type="match status" value="1"/>
</dbReference>
<evidence type="ECO:0000313" key="2">
    <source>
        <dbReference type="EMBL" id="APA07731.1"/>
    </source>
</evidence>
<protein>
    <recommendedName>
        <fullName evidence="1">O-methyltransferase dimerisation domain-containing protein</fullName>
    </recommendedName>
</protein>
<reference evidence="3" key="1">
    <citation type="journal article" date="2017" name="Genome Biol. Evol.">
        <title>The complete genome sequence of the phytopathogenic fungus Sclerotinia sclerotiorum reveals insights into the genome architecture of broad host range pathogens.</title>
        <authorList>
            <person name="Derbyshire M."/>
            <person name="Denton-Giles M."/>
            <person name="Hegedus D."/>
            <person name="Seifbarghy S."/>
            <person name="Rollins J."/>
            <person name="van Kan J."/>
            <person name="Seidl M.F."/>
            <person name="Faino L."/>
            <person name="Mbengue M."/>
            <person name="Navaud O."/>
            <person name="Raffaele S."/>
            <person name="Hammond-Kosack K."/>
            <person name="Heard S."/>
            <person name="Oliver R."/>
        </authorList>
    </citation>
    <scope>NUCLEOTIDE SEQUENCE [LARGE SCALE GENOMIC DNA]</scope>
    <source>
        <strain evidence="3">ATCC 18683 / 1980 / Ss-1</strain>
    </source>
</reference>
<dbReference type="Pfam" id="PF08100">
    <property type="entry name" value="Dimerisation"/>
    <property type="match status" value="1"/>
</dbReference>
<dbReference type="InterPro" id="IPR036390">
    <property type="entry name" value="WH_DNA-bd_sf"/>
</dbReference>
<dbReference type="InterPro" id="IPR012967">
    <property type="entry name" value="COMT_dimerisation"/>
</dbReference>